<gene>
    <name evidence="3" type="ORF">RUA4292_03853</name>
</gene>
<keyword evidence="1" id="KW-0472">Membrane</keyword>
<name>A0A0P1F5G6_9RHOB</name>
<sequence>MLILAAVIGIILAFSLVGSARDYFSGHRYNGNVVPLRRRSRLTLPRSLTLGRSVVIWMAALIGFAVFLTSFGPDQTDRRTLEGIANVRDVDTLVVQGVPVRLNGIDGPELSTNAGMAAKQWMTGHLRGKTVTCRLSGERTYDRWEGVCYVNGEDIGAASIAAGHALNCRRYSGGRYRRLETPAARARTVRSGYC</sequence>
<keyword evidence="1" id="KW-1133">Transmembrane helix</keyword>
<proteinExistence type="predicted"/>
<organism evidence="3 4">
    <name type="scientific">Ruegeria atlantica</name>
    <dbReference type="NCBI Taxonomy" id="81569"/>
    <lineage>
        <taxon>Bacteria</taxon>
        <taxon>Pseudomonadati</taxon>
        <taxon>Pseudomonadota</taxon>
        <taxon>Alphaproteobacteria</taxon>
        <taxon>Rhodobacterales</taxon>
        <taxon>Roseobacteraceae</taxon>
        <taxon>Ruegeria</taxon>
    </lineage>
</organism>
<dbReference type="InterPro" id="IPR016071">
    <property type="entry name" value="Staphylococal_nuclease_OB-fold"/>
</dbReference>
<feature type="transmembrane region" description="Helical" evidence="1">
    <location>
        <begin position="54"/>
        <end position="71"/>
    </location>
</feature>
<evidence type="ECO:0000259" key="2">
    <source>
        <dbReference type="SMART" id="SM00318"/>
    </source>
</evidence>
<evidence type="ECO:0000313" key="3">
    <source>
        <dbReference type="EMBL" id="CUH49656.1"/>
    </source>
</evidence>
<accession>A0A0P1F5G6</accession>
<evidence type="ECO:0000313" key="4">
    <source>
        <dbReference type="Proteomes" id="UP000050783"/>
    </source>
</evidence>
<dbReference type="RefSeq" id="WP_233493501.1">
    <property type="nucleotide sequence ID" value="NZ_CYPU01000070.1"/>
</dbReference>
<dbReference type="GeneID" id="55494994"/>
<dbReference type="Pfam" id="PF00565">
    <property type="entry name" value="SNase"/>
    <property type="match status" value="1"/>
</dbReference>
<dbReference type="Proteomes" id="UP000050783">
    <property type="component" value="Unassembled WGS sequence"/>
</dbReference>
<protein>
    <recommendedName>
        <fullName evidence="2">TNase-like domain-containing protein</fullName>
    </recommendedName>
</protein>
<dbReference type="SMART" id="SM00318">
    <property type="entry name" value="SNc"/>
    <property type="match status" value="1"/>
</dbReference>
<feature type="domain" description="TNase-like" evidence="2">
    <location>
        <begin position="79"/>
        <end position="193"/>
    </location>
</feature>
<dbReference type="Gene3D" id="2.40.50.90">
    <property type="match status" value="1"/>
</dbReference>
<dbReference type="AlphaFoldDB" id="A0A0P1F5G6"/>
<reference evidence="3 4" key="1">
    <citation type="submission" date="2015-09" db="EMBL/GenBank/DDBJ databases">
        <authorList>
            <consortium name="Swine Surveillance"/>
        </authorList>
    </citation>
    <scope>NUCLEOTIDE SEQUENCE [LARGE SCALE GENOMIC DNA]</scope>
    <source>
        <strain evidence="3 4">CECT 4292</strain>
    </source>
</reference>
<dbReference type="InterPro" id="IPR035437">
    <property type="entry name" value="SNase_OB-fold_sf"/>
</dbReference>
<dbReference type="EMBL" id="CYPU01000070">
    <property type="protein sequence ID" value="CUH49656.1"/>
    <property type="molecule type" value="Genomic_DNA"/>
</dbReference>
<keyword evidence="1" id="KW-0812">Transmembrane</keyword>
<evidence type="ECO:0000256" key="1">
    <source>
        <dbReference type="SAM" id="Phobius"/>
    </source>
</evidence>
<dbReference type="SUPFAM" id="SSF50199">
    <property type="entry name" value="Staphylococcal nuclease"/>
    <property type="match status" value="1"/>
</dbReference>